<sequence>MGSSAEVYDTELMGLTVGLNNAISYANQHPEVKHIYMPTTCPLLLPKHSHLA</sequence>
<name>A0A9P5WYF8_9AGAR</name>
<evidence type="ECO:0000313" key="1">
    <source>
        <dbReference type="EMBL" id="KAF9440792.1"/>
    </source>
</evidence>
<protein>
    <submittedName>
        <fullName evidence="1">Uncharacterized protein</fullName>
    </submittedName>
</protein>
<dbReference type="Proteomes" id="UP000807342">
    <property type="component" value="Unassembled WGS sequence"/>
</dbReference>
<dbReference type="EMBL" id="MU152260">
    <property type="protein sequence ID" value="KAF9440792.1"/>
    <property type="molecule type" value="Genomic_DNA"/>
</dbReference>
<comment type="caution">
    <text evidence="1">The sequence shown here is derived from an EMBL/GenBank/DDBJ whole genome shotgun (WGS) entry which is preliminary data.</text>
</comment>
<gene>
    <name evidence="1" type="ORF">P691DRAFT_801279</name>
</gene>
<accession>A0A9P5WYF8</accession>
<organism evidence="1 2">
    <name type="scientific">Macrolepiota fuliginosa MF-IS2</name>
    <dbReference type="NCBI Taxonomy" id="1400762"/>
    <lineage>
        <taxon>Eukaryota</taxon>
        <taxon>Fungi</taxon>
        <taxon>Dikarya</taxon>
        <taxon>Basidiomycota</taxon>
        <taxon>Agaricomycotina</taxon>
        <taxon>Agaricomycetes</taxon>
        <taxon>Agaricomycetidae</taxon>
        <taxon>Agaricales</taxon>
        <taxon>Agaricineae</taxon>
        <taxon>Agaricaceae</taxon>
        <taxon>Macrolepiota</taxon>
    </lineage>
</organism>
<reference evidence="1" key="1">
    <citation type="submission" date="2020-11" db="EMBL/GenBank/DDBJ databases">
        <authorList>
            <consortium name="DOE Joint Genome Institute"/>
            <person name="Ahrendt S."/>
            <person name="Riley R."/>
            <person name="Andreopoulos W."/>
            <person name="Labutti K."/>
            <person name="Pangilinan J."/>
            <person name="Ruiz-Duenas F.J."/>
            <person name="Barrasa J.M."/>
            <person name="Sanchez-Garcia M."/>
            <person name="Camarero S."/>
            <person name="Miyauchi S."/>
            <person name="Serrano A."/>
            <person name="Linde D."/>
            <person name="Babiker R."/>
            <person name="Drula E."/>
            <person name="Ayuso-Fernandez I."/>
            <person name="Pacheco R."/>
            <person name="Padilla G."/>
            <person name="Ferreira P."/>
            <person name="Barriuso J."/>
            <person name="Kellner H."/>
            <person name="Castanera R."/>
            <person name="Alfaro M."/>
            <person name="Ramirez L."/>
            <person name="Pisabarro A.G."/>
            <person name="Kuo A."/>
            <person name="Tritt A."/>
            <person name="Lipzen A."/>
            <person name="He G."/>
            <person name="Yan M."/>
            <person name="Ng V."/>
            <person name="Cullen D."/>
            <person name="Martin F."/>
            <person name="Rosso M.-N."/>
            <person name="Henrissat B."/>
            <person name="Hibbett D."/>
            <person name="Martinez A.T."/>
            <person name="Grigoriev I.V."/>
        </authorList>
    </citation>
    <scope>NUCLEOTIDE SEQUENCE</scope>
    <source>
        <strain evidence="1">MF-IS2</strain>
    </source>
</reference>
<proteinExistence type="predicted"/>
<evidence type="ECO:0000313" key="2">
    <source>
        <dbReference type="Proteomes" id="UP000807342"/>
    </source>
</evidence>
<keyword evidence="2" id="KW-1185">Reference proteome</keyword>
<dbReference type="AlphaFoldDB" id="A0A9P5WYF8"/>